<evidence type="ECO:0000259" key="2">
    <source>
        <dbReference type="Pfam" id="PF08327"/>
    </source>
</evidence>
<dbReference type="CDD" id="cd07814">
    <property type="entry name" value="SRPBCC_CalC_Aha1-like"/>
    <property type="match status" value="1"/>
</dbReference>
<dbReference type="SUPFAM" id="SSF55961">
    <property type="entry name" value="Bet v1-like"/>
    <property type="match status" value="1"/>
</dbReference>
<comment type="similarity">
    <text evidence="1">Belongs to the AHA1 family.</text>
</comment>
<dbReference type="OrthoDB" id="384974at2"/>
<dbReference type="EMBL" id="CP040710">
    <property type="protein sequence ID" value="QCX01497.1"/>
    <property type="molecule type" value="Genomic_DNA"/>
</dbReference>
<dbReference type="Gene3D" id="3.30.530.20">
    <property type="match status" value="1"/>
</dbReference>
<accession>A0A5B7SSJ4</accession>
<reference evidence="3 4" key="1">
    <citation type="submission" date="2019-05" db="EMBL/GenBank/DDBJ databases">
        <title>Genome sequencing of F202Z8.</title>
        <authorList>
            <person name="Kwon Y.M."/>
        </authorList>
    </citation>
    <scope>NUCLEOTIDE SEQUENCE [LARGE SCALE GENOMIC DNA]</scope>
    <source>
        <strain evidence="3 4">F202Z8</strain>
    </source>
</reference>
<evidence type="ECO:0000313" key="3">
    <source>
        <dbReference type="EMBL" id="QCX01497.1"/>
    </source>
</evidence>
<protein>
    <submittedName>
        <fullName evidence="3">SRPBCC domain-containing protein</fullName>
    </submittedName>
</protein>
<dbReference type="RefSeq" id="WP_138853834.1">
    <property type="nucleotide sequence ID" value="NZ_CP040710.1"/>
</dbReference>
<evidence type="ECO:0000313" key="4">
    <source>
        <dbReference type="Proteomes" id="UP000310017"/>
    </source>
</evidence>
<dbReference type="Proteomes" id="UP000310017">
    <property type="component" value="Chromosome"/>
</dbReference>
<gene>
    <name evidence="3" type="ORF">FGM00_15795</name>
</gene>
<dbReference type="AlphaFoldDB" id="A0A5B7SSJ4"/>
<name>A0A5B7SSJ4_9FLAO</name>
<dbReference type="Pfam" id="PF08327">
    <property type="entry name" value="AHSA1"/>
    <property type="match status" value="1"/>
</dbReference>
<sequence>MKDQNPIIVHQIFDVPVKAVWKAITDNAEMRQWYFDAIPDFRPEVGFKTRFLVQNGERNFTHIWKVKEVVPEKFIGYSWRFEEYSGEAYTIFDLAKEDTKTALTLKSYVIDVFPNDIPEFKRESGQAGWDYLIKESLLQFLST</sequence>
<dbReference type="InterPro" id="IPR023393">
    <property type="entry name" value="START-like_dom_sf"/>
</dbReference>
<keyword evidence="4" id="KW-1185">Reference proteome</keyword>
<organism evidence="3 4">
    <name type="scientific">Aggregatimonas sangjinii</name>
    <dbReference type="NCBI Taxonomy" id="2583587"/>
    <lineage>
        <taxon>Bacteria</taxon>
        <taxon>Pseudomonadati</taxon>
        <taxon>Bacteroidota</taxon>
        <taxon>Flavobacteriia</taxon>
        <taxon>Flavobacteriales</taxon>
        <taxon>Flavobacteriaceae</taxon>
        <taxon>Aggregatimonas</taxon>
    </lineage>
</organism>
<dbReference type="InterPro" id="IPR013538">
    <property type="entry name" value="ASHA1/2-like_C"/>
</dbReference>
<evidence type="ECO:0000256" key="1">
    <source>
        <dbReference type="ARBA" id="ARBA00006817"/>
    </source>
</evidence>
<proteinExistence type="inferred from homology"/>
<dbReference type="KEGG" id="asag:FGM00_15795"/>
<feature type="domain" description="Activator of Hsp90 ATPase homologue 1/2-like C-terminal" evidence="2">
    <location>
        <begin position="14"/>
        <end position="137"/>
    </location>
</feature>